<dbReference type="Gene3D" id="3.40.630.30">
    <property type="match status" value="1"/>
</dbReference>
<dbReference type="Pfam" id="PF04339">
    <property type="entry name" value="FemAB_like"/>
    <property type="match status" value="1"/>
</dbReference>
<organism evidence="1">
    <name type="scientific">mine drainage metagenome</name>
    <dbReference type="NCBI Taxonomy" id="410659"/>
    <lineage>
        <taxon>unclassified sequences</taxon>
        <taxon>metagenomes</taxon>
        <taxon>ecological metagenomes</taxon>
    </lineage>
</organism>
<comment type="caution">
    <text evidence="1">The sequence shown here is derived from an EMBL/GenBank/DDBJ whole genome shotgun (WGS) entry which is preliminary data.</text>
</comment>
<keyword evidence="1" id="KW-0808">Transferase</keyword>
<keyword evidence="1" id="KW-0012">Acyltransferase</keyword>
<dbReference type="InterPro" id="IPR007434">
    <property type="entry name" value="FemAB-like"/>
</dbReference>
<dbReference type="InterPro" id="IPR016181">
    <property type="entry name" value="Acyl_CoA_acyltransferase"/>
</dbReference>
<reference evidence="1" key="1">
    <citation type="submission" date="2009-10" db="EMBL/GenBank/DDBJ databases">
        <title>Diversity of trophic interactions inside an arsenic-rich microbial ecosystem.</title>
        <authorList>
            <person name="Bertin P.N."/>
            <person name="Heinrich-Salmeron A."/>
            <person name="Pelletier E."/>
            <person name="Goulhen-Chollet F."/>
            <person name="Arsene-Ploetze F."/>
            <person name="Gallien S."/>
            <person name="Calteau A."/>
            <person name="Vallenet D."/>
            <person name="Casiot C."/>
            <person name="Chane-Woon-Ming B."/>
            <person name="Giloteaux L."/>
            <person name="Barakat M."/>
            <person name="Bonnefoy V."/>
            <person name="Bruneel O."/>
            <person name="Chandler M."/>
            <person name="Cleiss J."/>
            <person name="Duran R."/>
            <person name="Elbaz-Poulichet F."/>
            <person name="Fonknechten N."/>
            <person name="Lauga B."/>
            <person name="Mornico D."/>
            <person name="Ortet P."/>
            <person name="Schaeffer C."/>
            <person name="Siguier P."/>
            <person name="Alexander Thil Smith A."/>
            <person name="Van Dorsselaer A."/>
            <person name="Weissenbach J."/>
            <person name="Medigue C."/>
            <person name="Le Paslier D."/>
        </authorList>
    </citation>
    <scope>NUCLEOTIDE SEQUENCE</scope>
</reference>
<name>E6PT04_9ZZZZ</name>
<dbReference type="GO" id="GO:0016746">
    <property type="term" value="F:acyltransferase activity"/>
    <property type="evidence" value="ECO:0007669"/>
    <property type="project" value="UniProtKB-KW"/>
</dbReference>
<dbReference type="PANTHER" id="PTHR47017:SF1">
    <property type="entry name" value="ACYL-COA"/>
    <property type="match status" value="1"/>
</dbReference>
<dbReference type="PANTHER" id="PTHR47017">
    <property type="entry name" value="ACYL-COA"/>
    <property type="match status" value="1"/>
</dbReference>
<proteinExistence type="predicted"/>
<dbReference type="EMBL" id="CABM01000048">
    <property type="protein sequence ID" value="CBH98061.1"/>
    <property type="molecule type" value="Genomic_DNA"/>
</dbReference>
<sequence length="395" mass="44029">MTEVPAAAWDDLAAATPGSTVFQRHAYLLALETQGCAVADTGWQPLLLRLHDASGRLAAACMVYAKSHSMGEYVFDWAWADAHERHGLPYYPKLLAATPFTPVTGARLLGRDRAARKALLAALLGLARRSGLSSLHLLFLAPEDRALCEQAGLLLRQTVQFHWQQPADKPWTDFDAFLGSMNHGKRKKVRQERRKMVEAGVRFRQVSGAQASVEDWAFFARCYNQTYAEHGSSPYLNLGFFRALGQHLPKHVLLLIAEQDGQPIAASLILLDPALGHAYGRYWGALRHVPHLHFEACYYQPLEYCIEHGYTRFEGGAQGVHKMARGLLPVACTSAHWLADARFNAAIENFLQRETLAMNDHMDELREHAPFRKLETVPAAALEAPSPWSAGETRD</sequence>
<protein>
    <submittedName>
        <fullName evidence="1">Putative Acyl-CoA N-acyltransferase (Nat)</fullName>
    </submittedName>
</protein>
<gene>
    <name evidence="1" type="ORF">CARN2_3537</name>
</gene>
<dbReference type="AlphaFoldDB" id="E6PT04"/>
<evidence type="ECO:0000313" key="1">
    <source>
        <dbReference type="EMBL" id="CBH98061.1"/>
    </source>
</evidence>
<dbReference type="SUPFAM" id="SSF55729">
    <property type="entry name" value="Acyl-CoA N-acyltransferases (Nat)"/>
    <property type="match status" value="1"/>
</dbReference>
<accession>E6PT04</accession>